<accession>A0ACB8FYR1</accession>
<organism evidence="1 2">
    <name type="scientific">Sphaerodactylus townsendi</name>
    <dbReference type="NCBI Taxonomy" id="933632"/>
    <lineage>
        <taxon>Eukaryota</taxon>
        <taxon>Metazoa</taxon>
        <taxon>Chordata</taxon>
        <taxon>Craniata</taxon>
        <taxon>Vertebrata</taxon>
        <taxon>Euteleostomi</taxon>
        <taxon>Lepidosauria</taxon>
        <taxon>Squamata</taxon>
        <taxon>Bifurcata</taxon>
        <taxon>Gekkota</taxon>
        <taxon>Sphaerodactylidae</taxon>
        <taxon>Sphaerodactylus</taxon>
    </lineage>
</organism>
<proteinExistence type="predicted"/>
<protein>
    <submittedName>
        <fullName evidence="1">Uncharacterized protein</fullName>
    </submittedName>
</protein>
<dbReference type="EMBL" id="CM037626">
    <property type="protein sequence ID" value="KAH8011999.1"/>
    <property type="molecule type" value="Genomic_DNA"/>
</dbReference>
<keyword evidence="2" id="KW-1185">Reference proteome</keyword>
<evidence type="ECO:0000313" key="2">
    <source>
        <dbReference type="Proteomes" id="UP000827872"/>
    </source>
</evidence>
<reference evidence="1" key="1">
    <citation type="submission" date="2021-08" db="EMBL/GenBank/DDBJ databases">
        <title>The first chromosome-level gecko genome reveals the dynamic sex chromosomes of Neotropical dwarf geckos (Sphaerodactylidae: Sphaerodactylus).</title>
        <authorList>
            <person name="Pinto B.J."/>
            <person name="Keating S.E."/>
            <person name="Gamble T."/>
        </authorList>
    </citation>
    <scope>NUCLEOTIDE SEQUENCE</scope>
    <source>
        <strain evidence="1">TG3544</strain>
    </source>
</reference>
<gene>
    <name evidence="1" type="ORF">K3G42_013461</name>
</gene>
<evidence type="ECO:0000313" key="1">
    <source>
        <dbReference type="EMBL" id="KAH8011999.1"/>
    </source>
</evidence>
<comment type="caution">
    <text evidence="1">The sequence shown here is derived from an EMBL/GenBank/DDBJ whole genome shotgun (WGS) entry which is preliminary data.</text>
</comment>
<name>A0ACB8FYR1_9SAUR</name>
<sequence>MNLLHNCLSLAVSSPNFLWFDIIIFILSWFIFSLQLSFFPSFLSFLLSILLKPAIHQTSLLLLLQFLFHLLLLAVSAAPLFILAFLNKVDFILFCARHSSGSHHFTF</sequence>
<dbReference type="Proteomes" id="UP000827872">
    <property type="component" value="Linkage Group LG13"/>
</dbReference>